<evidence type="ECO:0000313" key="2">
    <source>
        <dbReference type="EMBL" id="MXR43207.1"/>
    </source>
</evidence>
<sequence>MPGTINLDEDLYRELGQYGNRDESWNDIVARVLEHLDEDAAQEDRENRTTTFSRERPEQGGNPAVRALDDGTEVRHRYNRGEYEDAEATVRGGHLEYDGDLWSPSGAAREADRDIRGNDARDSGYRGPTWWEYQDESGEWVPLNTATSE</sequence>
<feature type="compositionally biased region" description="Basic and acidic residues" evidence="1">
    <location>
        <begin position="42"/>
        <end position="58"/>
    </location>
</feature>
<organism evidence="2 3">
    <name type="scientific">Halobaculum saliterrae</name>
    <dbReference type="NCBI Taxonomy" id="2073113"/>
    <lineage>
        <taxon>Archaea</taxon>
        <taxon>Methanobacteriati</taxon>
        <taxon>Methanobacteriota</taxon>
        <taxon>Stenosarchaea group</taxon>
        <taxon>Halobacteria</taxon>
        <taxon>Halobacteriales</taxon>
        <taxon>Haloferacaceae</taxon>
        <taxon>Halobaculum</taxon>
    </lineage>
</organism>
<protein>
    <submittedName>
        <fullName evidence="2">Uncharacterized protein</fullName>
    </submittedName>
</protein>
<feature type="compositionally biased region" description="Basic and acidic residues" evidence="1">
    <location>
        <begin position="109"/>
        <end position="124"/>
    </location>
</feature>
<keyword evidence="3" id="KW-1185">Reference proteome</keyword>
<dbReference type="RefSeq" id="WP_159670996.1">
    <property type="nucleotide sequence ID" value="NZ_WUUS01000014.1"/>
</dbReference>
<evidence type="ECO:0000313" key="3">
    <source>
        <dbReference type="Proteomes" id="UP000437065"/>
    </source>
</evidence>
<accession>A0A6B0SXC2</accession>
<dbReference type="EMBL" id="WUUS01000014">
    <property type="protein sequence ID" value="MXR43207.1"/>
    <property type="molecule type" value="Genomic_DNA"/>
</dbReference>
<reference evidence="2 3" key="1">
    <citation type="submission" date="2019-12" db="EMBL/GenBank/DDBJ databases">
        <title>Isolation and characterization of three novel carbon monoxide-oxidizing members of Halobacteria from salione crusts and soils.</title>
        <authorList>
            <person name="Myers M.R."/>
            <person name="King G.M."/>
        </authorList>
    </citation>
    <scope>NUCLEOTIDE SEQUENCE [LARGE SCALE GENOMIC DNA]</scope>
    <source>
        <strain evidence="2 3">WSA2</strain>
    </source>
</reference>
<comment type="caution">
    <text evidence="2">The sequence shown here is derived from an EMBL/GenBank/DDBJ whole genome shotgun (WGS) entry which is preliminary data.</text>
</comment>
<feature type="region of interest" description="Disordered" evidence="1">
    <location>
        <begin position="96"/>
        <end position="130"/>
    </location>
</feature>
<feature type="region of interest" description="Disordered" evidence="1">
    <location>
        <begin position="37"/>
        <end position="71"/>
    </location>
</feature>
<dbReference type="Proteomes" id="UP000437065">
    <property type="component" value="Unassembled WGS sequence"/>
</dbReference>
<evidence type="ECO:0000256" key="1">
    <source>
        <dbReference type="SAM" id="MobiDB-lite"/>
    </source>
</evidence>
<name>A0A6B0SXC2_9EURY</name>
<dbReference type="AlphaFoldDB" id="A0A6B0SXC2"/>
<gene>
    <name evidence="2" type="ORF">GRX01_17910</name>
</gene>
<proteinExistence type="predicted"/>